<dbReference type="PRINTS" id="PR00213">
    <property type="entry name" value="MYELINP0"/>
</dbReference>
<dbReference type="Pfam" id="PF07686">
    <property type="entry name" value="V-set"/>
    <property type="match status" value="1"/>
</dbReference>
<protein>
    <recommendedName>
        <fullName evidence="12">Ig-like domain-containing protein</fullName>
    </recommendedName>
</protein>
<keyword evidence="5 11" id="KW-1133">Transmembrane helix</keyword>
<evidence type="ECO:0000256" key="6">
    <source>
        <dbReference type="ARBA" id="ARBA00023136"/>
    </source>
</evidence>
<dbReference type="PROSITE" id="PS50835">
    <property type="entry name" value="IG_LIKE"/>
    <property type="match status" value="1"/>
</dbReference>
<dbReference type="GO" id="GO:0005886">
    <property type="term" value="C:plasma membrane"/>
    <property type="evidence" value="ECO:0007669"/>
    <property type="project" value="TreeGrafter"/>
</dbReference>
<dbReference type="Proteomes" id="UP001311232">
    <property type="component" value="Unassembled WGS sequence"/>
</dbReference>
<keyword evidence="6 11" id="KW-0472">Membrane</keyword>
<dbReference type="InterPro" id="IPR036179">
    <property type="entry name" value="Ig-like_dom_sf"/>
</dbReference>
<dbReference type="PANTHER" id="PTHR13869:SF21">
    <property type="entry name" value="MYELIN PROTEIN ZERO-LIKE PROTEIN 2"/>
    <property type="match status" value="1"/>
</dbReference>
<gene>
    <name evidence="13" type="ORF">CRENBAI_009987</name>
</gene>
<dbReference type="InterPro" id="IPR013106">
    <property type="entry name" value="Ig_V-set"/>
</dbReference>
<feature type="compositionally biased region" description="Acidic residues" evidence="10">
    <location>
        <begin position="244"/>
        <end position="254"/>
    </location>
</feature>
<keyword evidence="8" id="KW-0325">Glycoprotein</keyword>
<dbReference type="PANTHER" id="PTHR13869">
    <property type="entry name" value="MYELIN P0 RELATED"/>
    <property type="match status" value="1"/>
</dbReference>
<feature type="domain" description="Ig-like" evidence="12">
    <location>
        <begin position="20"/>
        <end position="146"/>
    </location>
</feature>
<evidence type="ECO:0000256" key="9">
    <source>
        <dbReference type="ARBA" id="ARBA00023319"/>
    </source>
</evidence>
<evidence type="ECO:0000256" key="8">
    <source>
        <dbReference type="ARBA" id="ARBA00023180"/>
    </source>
</evidence>
<comment type="similarity">
    <text evidence="2">Belongs to the myelin P0 protein family.</text>
</comment>
<proteinExistence type="inferred from homology"/>
<dbReference type="FunFam" id="2.60.40.10:FF:000193">
    <property type="entry name" value="Myelin protein zero-like 1 like"/>
    <property type="match status" value="1"/>
</dbReference>
<dbReference type="SUPFAM" id="SSF48726">
    <property type="entry name" value="Immunoglobulin"/>
    <property type="match status" value="1"/>
</dbReference>
<feature type="region of interest" description="Disordered" evidence="10">
    <location>
        <begin position="216"/>
        <end position="265"/>
    </location>
</feature>
<keyword evidence="7" id="KW-1015">Disulfide bond</keyword>
<evidence type="ECO:0000256" key="7">
    <source>
        <dbReference type="ARBA" id="ARBA00023157"/>
    </source>
</evidence>
<dbReference type="EMBL" id="JAHHUM010000597">
    <property type="protein sequence ID" value="KAK5618847.1"/>
    <property type="molecule type" value="Genomic_DNA"/>
</dbReference>
<dbReference type="InterPro" id="IPR000920">
    <property type="entry name" value="Myelin_P0-rel"/>
</dbReference>
<evidence type="ECO:0000256" key="11">
    <source>
        <dbReference type="SAM" id="Phobius"/>
    </source>
</evidence>
<evidence type="ECO:0000313" key="14">
    <source>
        <dbReference type="Proteomes" id="UP001311232"/>
    </source>
</evidence>
<organism evidence="13 14">
    <name type="scientific">Crenichthys baileyi</name>
    <name type="common">White River springfish</name>
    <dbReference type="NCBI Taxonomy" id="28760"/>
    <lineage>
        <taxon>Eukaryota</taxon>
        <taxon>Metazoa</taxon>
        <taxon>Chordata</taxon>
        <taxon>Craniata</taxon>
        <taxon>Vertebrata</taxon>
        <taxon>Euteleostomi</taxon>
        <taxon>Actinopterygii</taxon>
        <taxon>Neopterygii</taxon>
        <taxon>Teleostei</taxon>
        <taxon>Neoteleostei</taxon>
        <taxon>Acanthomorphata</taxon>
        <taxon>Ovalentaria</taxon>
        <taxon>Atherinomorphae</taxon>
        <taxon>Cyprinodontiformes</taxon>
        <taxon>Goodeidae</taxon>
        <taxon>Crenichthys</taxon>
    </lineage>
</organism>
<dbReference type="SMART" id="SM00409">
    <property type="entry name" value="IG"/>
    <property type="match status" value="1"/>
</dbReference>
<dbReference type="GO" id="GO:0098609">
    <property type="term" value="P:cell-cell adhesion"/>
    <property type="evidence" value="ECO:0007669"/>
    <property type="project" value="TreeGrafter"/>
</dbReference>
<dbReference type="AlphaFoldDB" id="A0AAV9SC80"/>
<sequence>MLYHMDRIWLLVFLGGFVVPELYHVWGIEIYTTKEVEAVNGTNVKLKCSFSSTHPVSPRTVTVSWMFRPINSKSTERMFYYQEGPYPPDRGLFKGHAVWSGDINGKDASITLHEVQPTFNGTYICQVANPPDAHGNTGETILRVVNKVSLSEIGLLAAIVGGSCGVILVLLSIFVAVRFYKTRQKERLTEMDLDEYIKKEHTVCSPAEAVHLTALKMEKEVGSSDDQESKPSNGDAKEEKGLGDGDDEDDDDNDEPNKMIKKFPF</sequence>
<keyword evidence="14" id="KW-1185">Reference proteome</keyword>
<dbReference type="InterPro" id="IPR013783">
    <property type="entry name" value="Ig-like_fold"/>
</dbReference>
<name>A0AAV9SC80_9TELE</name>
<accession>A0AAV9SC80</accession>
<evidence type="ECO:0000256" key="2">
    <source>
        <dbReference type="ARBA" id="ARBA00007180"/>
    </source>
</evidence>
<dbReference type="SMART" id="SM00406">
    <property type="entry name" value="IGv"/>
    <property type="match status" value="1"/>
</dbReference>
<evidence type="ECO:0000259" key="12">
    <source>
        <dbReference type="PROSITE" id="PS50835"/>
    </source>
</evidence>
<evidence type="ECO:0000256" key="3">
    <source>
        <dbReference type="ARBA" id="ARBA00022692"/>
    </source>
</evidence>
<evidence type="ECO:0000256" key="10">
    <source>
        <dbReference type="SAM" id="MobiDB-lite"/>
    </source>
</evidence>
<evidence type="ECO:0000313" key="13">
    <source>
        <dbReference type="EMBL" id="KAK5618847.1"/>
    </source>
</evidence>
<keyword evidence="3 11" id="KW-0812">Transmembrane</keyword>
<evidence type="ECO:0000256" key="5">
    <source>
        <dbReference type="ARBA" id="ARBA00022989"/>
    </source>
</evidence>
<dbReference type="InterPro" id="IPR003599">
    <property type="entry name" value="Ig_sub"/>
</dbReference>
<feature type="transmembrane region" description="Helical" evidence="11">
    <location>
        <begin position="153"/>
        <end position="177"/>
    </location>
</feature>
<reference evidence="13 14" key="1">
    <citation type="submission" date="2021-06" db="EMBL/GenBank/DDBJ databases">
        <authorList>
            <person name="Palmer J.M."/>
        </authorList>
    </citation>
    <scope>NUCLEOTIDE SEQUENCE [LARGE SCALE GENOMIC DNA]</scope>
    <source>
        <strain evidence="13 14">MEX-2019</strain>
        <tissue evidence="13">Muscle</tissue>
    </source>
</reference>
<dbReference type="InterPro" id="IPR007110">
    <property type="entry name" value="Ig-like_dom"/>
</dbReference>
<evidence type="ECO:0000256" key="4">
    <source>
        <dbReference type="ARBA" id="ARBA00022729"/>
    </source>
</evidence>
<comment type="subcellular location">
    <subcellularLocation>
        <location evidence="1">Membrane</location>
        <topology evidence="1">Single-pass type I membrane protein</topology>
    </subcellularLocation>
</comment>
<keyword evidence="4" id="KW-0732">Signal</keyword>
<evidence type="ECO:0000256" key="1">
    <source>
        <dbReference type="ARBA" id="ARBA00004479"/>
    </source>
</evidence>
<keyword evidence="9" id="KW-0393">Immunoglobulin domain</keyword>
<dbReference type="Gene3D" id="2.60.40.10">
    <property type="entry name" value="Immunoglobulins"/>
    <property type="match status" value="1"/>
</dbReference>
<comment type="caution">
    <text evidence="13">The sequence shown here is derived from an EMBL/GenBank/DDBJ whole genome shotgun (WGS) entry which is preliminary data.</text>
</comment>